<dbReference type="Proteomes" id="UP000008710">
    <property type="component" value="Plasmid pRHL1"/>
</dbReference>
<geneLocation type="plasmid" evidence="2 3">
    <name>pRHL1</name>
</geneLocation>
<accession>Q0RYX2</accession>
<dbReference type="AlphaFoldDB" id="Q0RYX2"/>
<feature type="region of interest" description="Disordered" evidence="1">
    <location>
        <begin position="1"/>
        <end position="37"/>
    </location>
</feature>
<protein>
    <submittedName>
        <fullName evidence="2">Uncharacterized protein</fullName>
    </submittedName>
</protein>
<dbReference type="EMBL" id="CP000432">
    <property type="protein sequence ID" value="ABG99514.1"/>
    <property type="molecule type" value="Genomic_DNA"/>
</dbReference>
<name>Q0RYX2_RHOJR</name>
<evidence type="ECO:0000313" key="3">
    <source>
        <dbReference type="Proteomes" id="UP000008710"/>
    </source>
</evidence>
<proteinExistence type="predicted"/>
<sequence>MPSAHKIVAKPHNLTRPRRSADLAASNRVAASQTHANRRAKVRMRHRSIESFPTVPTRGARRRLFPTRCAPEGNRPRYFDIDFATEATLTKRWGSRQRPRTRRPVEMCENCPTDIRSNNPQQKCVNLNGLVVSLVGKTSAESEATTDVMWTSRRDSRPGNHTATSETLLAHSPLHAIFHSPLSEWRRSTERETPWPAS</sequence>
<dbReference type="HOGENOM" id="CLU_1377212_0_0_11"/>
<evidence type="ECO:0000256" key="1">
    <source>
        <dbReference type="SAM" id="MobiDB-lite"/>
    </source>
</evidence>
<organism evidence="2 3">
    <name type="scientific">Rhodococcus jostii (strain RHA1)</name>
    <dbReference type="NCBI Taxonomy" id="101510"/>
    <lineage>
        <taxon>Bacteria</taxon>
        <taxon>Bacillati</taxon>
        <taxon>Actinomycetota</taxon>
        <taxon>Actinomycetes</taxon>
        <taxon>Mycobacteriales</taxon>
        <taxon>Nocardiaceae</taxon>
        <taxon>Rhodococcus</taxon>
    </lineage>
</organism>
<keyword evidence="2" id="KW-0614">Plasmid</keyword>
<feature type="compositionally biased region" description="Basic residues" evidence="1">
    <location>
        <begin position="7"/>
        <end position="18"/>
    </location>
</feature>
<gene>
    <name evidence="2" type="ordered locus">RHA1_ro08470</name>
</gene>
<evidence type="ECO:0000313" key="2">
    <source>
        <dbReference type="EMBL" id="ABG99514.1"/>
    </source>
</evidence>
<dbReference type="KEGG" id="rha:RHA1_ro08470"/>
<reference evidence="3" key="1">
    <citation type="journal article" date="2006" name="Proc. Natl. Acad. Sci. U.S.A.">
        <title>The complete genome of Rhodococcus sp. RHA1 provides insights into a catabolic powerhouse.</title>
        <authorList>
            <person name="McLeod M.P."/>
            <person name="Warren R.L."/>
            <person name="Hsiao W.W.L."/>
            <person name="Araki N."/>
            <person name="Myhre M."/>
            <person name="Fernandes C."/>
            <person name="Miyazawa D."/>
            <person name="Wong W."/>
            <person name="Lillquist A.L."/>
            <person name="Wang D."/>
            <person name="Dosanjh M."/>
            <person name="Hara H."/>
            <person name="Petrescu A."/>
            <person name="Morin R.D."/>
            <person name="Yang G."/>
            <person name="Stott J.M."/>
            <person name="Schein J.E."/>
            <person name="Shin H."/>
            <person name="Smailus D."/>
            <person name="Siddiqui A.S."/>
            <person name="Marra M.A."/>
            <person name="Jones S.J.M."/>
            <person name="Holt R."/>
            <person name="Brinkman F.S.L."/>
            <person name="Miyauchi K."/>
            <person name="Fukuda M."/>
            <person name="Davies J.E."/>
            <person name="Mohn W.W."/>
            <person name="Eltis L.D."/>
        </authorList>
    </citation>
    <scope>NUCLEOTIDE SEQUENCE [LARGE SCALE GENOMIC DNA]</scope>
    <source>
        <strain evidence="3">RHA1</strain>
    </source>
</reference>